<dbReference type="EMBL" id="MN956836">
    <property type="protein sequence ID" value="QTX14990.1"/>
    <property type="molecule type" value="Genomic_DNA"/>
</dbReference>
<keyword evidence="1" id="KW-0614">Plasmid</keyword>
<organism evidence="1">
    <name type="scientific">Klebsiella pneumoniae</name>
    <dbReference type="NCBI Taxonomy" id="573"/>
    <lineage>
        <taxon>Bacteria</taxon>
        <taxon>Pseudomonadati</taxon>
        <taxon>Pseudomonadota</taxon>
        <taxon>Gammaproteobacteria</taxon>
        <taxon>Enterobacterales</taxon>
        <taxon>Enterobacteriaceae</taxon>
        <taxon>Klebsiella/Raoultella group</taxon>
        <taxon>Klebsiella</taxon>
        <taxon>Klebsiella pneumoniae complex</taxon>
    </lineage>
</organism>
<sequence length="38" mass="4548">MILFRWIVGYFCQPLHYTTETRITVTARKVLTSCSRQK</sequence>
<proteinExistence type="predicted"/>
<reference evidence="1" key="1">
    <citation type="submission" date="2020-01" db="EMBL/GenBank/DDBJ databases">
        <authorList>
            <person name="Qin S."/>
        </authorList>
    </citation>
    <scope>NUCLEOTIDE SEQUENCE</scope>
    <source>
        <strain evidence="1">CVir17-16-YZ6g</strain>
        <plasmid evidence="1">p17-15-vir-like</plasmid>
    </source>
</reference>
<name>A0A8B0SW14_KLEPN</name>
<protein>
    <submittedName>
        <fullName evidence="1">Uncharacterized protein</fullName>
    </submittedName>
</protein>
<geneLocation type="plasmid" evidence="1">
    <name>p17-15-vir-like</name>
</geneLocation>
<evidence type="ECO:0000313" key="1">
    <source>
        <dbReference type="EMBL" id="QTX14990.1"/>
    </source>
</evidence>
<dbReference type="AlphaFoldDB" id="A0A8B0SW14"/>
<accession>A0A8B0SW14</accession>